<evidence type="ECO:0000256" key="14">
    <source>
        <dbReference type="RuleBase" id="RU361213"/>
    </source>
</evidence>
<evidence type="ECO:0000256" key="11">
    <source>
        <dbReference type="PIRSR" id="PIRSR628651-50"/>
    </source>
</evidence>
<dbReference type="FunFam" id="3.30.40.10:FF:000021">
    <property type="entry name" value="Inhibitor of growth 2b"/>
    <property type="match status" value="1"/>
</dbReference>
<reference evidence="16" key="1">
    <citation type="journal article" date="2009" name="Rice">
        <title>De Novo Next Generation Sequencing of Plant Genomes.</title>
        <authorList>
            <person name="Rounsley S."/>
            <person name="Marri P.R."/>
            <person name="Yu Y."/>
            <person name="He R."/>
            <person name="Sisneros N."/>
            <person name="Goicoechea J.L."/>
            <person name="Lee S.J."/>
            <person name="Angelova A."/>
            <person name="Kudrna D."/>
            <person name="Luo M."/>
            <person name="Affourtit J."/>
            <person name="Desany B."/>
            <person name="Knight J."/>
            <person name="Niazi F."/>
            <person name="Egholm M."/>
            <person name="Wing R.A."/>
        </authorList>
    </citation>
    <scope>NUCLEOTIDE SEQUENCE [LARGE SCALE GENOMIC DNA]</scope>
    <source>
        <strain evidence="16">cv. IRGC 105608</strain>
    </source>
</reference>
<dbReference type="InterPro" id="IPR001965">
    <property type="entry name" value="Znf_PHD"/>
</dbReference>
<dbReference type="SUPFAM" id="SSF57903">
    <property type="entry name" value="FYVE/PHD zinc finger"/>
    <property type="match status" value="1"/>
</dbReference>
<comment type="subcellular location">
    <subcellularLocation>
        <location evidence="1 14">Nucleus</location>
    </subcellularLocation>
</comment>
<evidence type="ECO:0000256" key="10">
    <source>
        <dbReference type="ARBA" id="ARBA00023242"/>
    </source>
</evidence>
<evidence type="ECO:0000259" key="15">
    <source>
        <dbReference type="PROSITE" id="PS50016"/>
    </source>
</evidence>
<dbReference type="Gene3D" id="3.30.40.10">
    <property type="entry name" value="Zinc/RING finger domain, C3HC4 (zinc finger)"/>
    <property type="match status" value="1"/>
</dbReference>
<evidence type="ECO:0000256" key="13">
    <source>
        <dbReference type="PROSITE-ProRule" id="PRU00146"/>
    </source>
</evidence>
<keyword evidence="6 12" id="KW-0862">Zinc</keyword>
<feature type="domain" description="PHD-type" evidence="15">
    <location>
        <begin position="130"/>
        <end position="179"/>
    </location>
</feature>
<dbReference type="SMART" id="SM00249">
    <property type="entry name" value="PHD"/>
    <property type="match status" value="1"/>
</dbReference>
<feature type="binding site" evidence="12">
    <location>
        <position position="176"/>
    </location>
    <ligand>
        <name>Zn(2+)</name>
        <dbReference type="ChEBI" id="CHEBI:29105"/>
        <label>2</label>
    </ligand>
</feature>
<feature type="binding site" evidence="12">
    <location>
        <position position="146"/>
    </location>
    <ligand>
        <name>Zn(2+)</name>
        <dbReference type="ChEBI" id="CHEBI:29105"/>
        <label>2</label>
    </ligand>
</feature>
<feature type="binding site" evidence="12">
    <location>
        <position position="173"/>
    </location>
    <ligand>
        <name>Zn(2+)</name>
        <dbReference type="ChEBI" id="CHEBI:29105"/>
        <label>2</label>
    </ligand>
</feature>
<comment type="similarity">
    <text evidence="2 14">Belongs to the ING family.</text>
</comment>
<name>A0A0D3FDP0_9ORYZ</name>
<dbReference type="Pfam" id="PF12998">
    <property type="entry name" value="ING"/>
    <property type="match status" value="1"/>
</dbReference>
<evidence type="ECO:0000256" key="12">
    <source>
        <dbReference type="PIRSR" id="PIRSR628651-51"/>
    </source>
</evidence>
<protein>
    <recommendedName>
        <fullName evidence="14">PHD finger protein ING</fullName>
    </recommendedName>
</protein>
<dbReference type="EnsemblPlants" id="OBART03G03390.1">
    <property type="protein sequence ID" value="OBART03G03390.1"/>
    <property type="gene ID" value="OBART03G03390"/>
</dbReference>
<dbReference type="Proteomes" id="UP000026960">
    <property type="component" value="Chromosome 3"/>
</dbReference>
<accession>A0A0D3FDP0</accession>
<dbReference type="InterPro" id="IPR024610">
    <property type="entry name" value="ING_N_histone-binding"/>
</dbReference>
<keyword evidence="17" id="KW-1185">Reference proteome</keyword>
<dbReference type="PANTHER" id="PTHR10333:SF103">
    <property type="entry name" value="INHIBITOR OF GROWTH PROTEIN 3"/>
    <property type="match status" value="1"/>
</dbReference>
<dbReference type="GO" id="GO:0006325">
    <property type="term" value="P:chromatin organization"/>
    <property type="evidence" value="ECO:0007669"/>
    <property type="project" value="UniProtKB-KW"/>
</dbReference>
<evidence type="ECO:0000256" key="6">
    <source>
        <dbReference type="ARBA" id="ARBA00022833"/>
    </source>
</evidence>
<comment type="subunit">
    <text evidence="14">Component of an histone acetyltransferase complex. Interacts with H3K4me3 and to a lesser extent with H3K4me2.</text>
</comment>
<dbReference type="eggNOG" id="KOG1973">
    <property type="taxonomic scope" value="Eukaryota"/>
</dbReference>
<evidence type="ECO:0000256" key="2">
    <source>
        <dbReference type="ARBA" id="ARBA00010210"/>
    </source>
</evidence>
<keyword evidence="10 14" id="KW-0539">Nucleus</keyword>
<dbReference type="InterPro" id="IPR013083">
    <property type="entry name" value="Znf_RING/FYVE/PHD"/>
</dbReference>
<dbReference type="PROSITE" id="PS50016">
    <property type="entry name" value="ZF_PHD_2"/>
    <property type="match status" value="1"/>
</dbReference>
<keyword evidence="9" id="KW-0804">Transcription</keyword>
<dbReference type="InterPro" id="IPR019787">
    <property type="entry name" value="Znf_PHD-finger"/>
</dbReference>
<feature type="binding site" evidence="12">
    <location>
        <position position="151"/>
    </location>
    <ligand>
        <name>Zn(2+)</name>
        <dbReference type="ChEBI" id="CHEBI:29105"/>
        <label>2</label>
    </ligand>
</feature>
<dbReference type="GO" id="GO:0005634">
    <property type="term" value="C:nucleus"/>
    <property type="evidence" value="ECO:0007669"/>
    <property type="project" value="UniProtKB-SubCell"/>
</dbReference>
<feature type="binding site" evidence="12">
    <location>
        <position position="157"/>
    </location>
    <ligand>
        <name>Zn(2+)</name>
        <dbReference type="ChEBI" id="CHEBI:29105"/>
        <label>1</label>
    </ligand>
</feature>
<evidence type="ECO:0000256" key="3">
    <source>
        <dbReference type="ARBA" id="ARBA00022604"/>
    </source>
</evidence>
<dbReference type="InterPro" id="IPR011011">
    <property type="entry name" value="Znf_FYVE_PHD"/>
</dbReference>
<keyword evidence="5 13" id="KW-0863">Zinc-finger</keyword>
<proteinExistence type="inferred from homology"/>
<keyword evidence="3" id="KW-0341">Growth regulation</keyword>
<evidence type="ECO:0000313" key="17">
    <source>
        <dbReference type="Proteomes" id="UP000026960"/>
    </source>
</evidence>
<dbReference type="CDD" id="cd17015">
    <property type="entry name" value="ING_plant"/>
    <property type="match status" value="1"/>
</dbReference>
<feature type="binding site" evidence="12">
    <location>
        <position position="135"/>
    </location>
    <ligand>
        <name>Zn(2+)</name>
        <dbReference type="ChEBI" id="CHEBI:29105"/>
        <label>1</label>
    </ligand>
</feature>
<dbReference type="PaxDb" id="65489-OBART03G03390.1"/>
<dbReference type="Gramene" id="OBART03G03390.1">
    <property type="protein sequence ID" value="OBART03G03390.1"/>
    <property type="gene ID" value="OBART03G03390"/>
</dbReference>
<dbReference type="CDD" id="cd15505">
    <property type="entry name" value="PHD_ING"/>
    <property type="match status" value="1"/>
</dbReference>
<dbReference type="GO" id="GO:0008270">
    <property type="term" value="F:zinc ion binding"/>
    <property type="evidence" value="ECO:0007669"/>
    <property type="project" value="UniProtKB-KW"/>
</dbReference>
<dbReference type="InterPro" id="IPR019786">
    <property type="entry name" value="Zinc_finger_PHD-type_CS"/>
</dbReference>
<evidence type="ECO:0000313" key="16">
    <source>
        <dbReference type="EnsemblPlants" id="OBART03G03390.1"/>
    </source>
</evidence>
<dbReference type="InterPro" id="IPR028651">
    <property type="entry name" value="ING_fam"/>
</dbReference>
<evidence type="ECO:0000256" key="7">
    <source>
        <dbReference type="ARBA" id="ARBA00022853"/>
    </source>
</evidence>
<dbReference type="PROSITE" id="PS01359">
    <property type="entry name" value="ZF_PHD_1"/>
    <property type="match status" value="1"/>
</dbReference>
<dbReference type="PANTHER" id="PTHR10333">
    <property type="entry name" value="INHIBITOR OF GROWTH PROTEIN"/>
    <property type="match status" value="1"/>
</dbReference>
<evidence type="ECO:0000256" key="8">
    <source>
        <dbReference type="ARBA" id="ARBA00023015"/>
    </source>
</evidence>
<comment type="domain">
    <text evidence="14">The PHD-type zinc finger mediates the binding to H3K4me3.</text>
</comment>
<feature type="site" description="Histone H3K4me3 binding" evidence="11">
    <location>
        <position position="155"/>
    </location>
</feature>
<feature type="site" description="Histone H3K4me3 binding" evidence="11">
    <location>
        <position position="143"/>
    </location>
</feature>
<evidence type="ECO:0000256" key="5">
    <source>
        <dbReference type="ARBA" id="ARBA00022771"/>
    </source>
</evidence>
<organism evidence="16">
    <name type="scientific">Oryza barthii</name>
    <dbReference type="NCBI Taxonomy" id="65489"/>
    <lineage>
        <taxon>Eukaryota</taxon>
        <taxon>Viridiplantae</taxon>
        <taxon>Streptophyta</taxon>
        <taxon>Embryophyta</taxon>
        <taxon>Tracheophyta</taxon>
        <taxon>Spermatophyta</taxon>
        <taxon>Magnoliopsida</taxon>
        <taxon>Liliopsida</taxon>
        <taxon>Poales</taxon>
        <taxon>Poaceae</taxon>
        <taxon>BOP clade</taxon>
        <taxon>Oryzoideae</taxon>
        <taxon>Oryzeae</taxon>
        <taxon>Oryzinae</taxon>
        <taxon>Oryza</taxon>
    </lineage>
</organism>
<feature type="site" description="Histone H3K4me3 binding" evidence="11">
    <location>
        <position position="147"/>
    </location>
</feature>
<dbReference type="SMART" id="SM01408">
    <property type="entry name" value="ING"/>
    <property type="match status" value="1"/>
</dbReference>
<dbReference type="Gene3D" id="6.10.140.1740">
    <property type="match status" value="1"/>
</dbReference>
<dbReference type="HOGENOM" id="CLU_031900_4_0_1"/>
<evidence type="ECO:0000256" key="9">
    <source>
        <dbReference type="ARBA" id="ARBA00023163"/>
    </source>
</evidence>
<dbReference type="STRING" id="65489.A0A0D3FDP0"/>
<feature type="binding site" evidence="12">
    <location>
        <position position="160"/>
    </location>
    <ligand>
        <name>Zn(2+)</name>
        <dbReference type="ChEBI" id="CHEBI:29105"/>
        <label>1</label>
    </ligand>
</feature>
<comment type="function">
    <text evidence="14">Component of an histone acetyltransferase complex.</text>
</comment>
<sequence>MGFLEDFQASVEALPAMLQRNYSLMRELDKSLQGVQTGNEQRCQQEIEDIKHGLESGSITYDPAKLKFSDEAIEEQKHCVRIADEKVALASQTYDLVDAHIQQLDQTAKVPTEQPAPAIDLELPVDPNEPTYCLCNQVSYGEMVACDNNDCKIEWYHFGCVGVKEHPKGKWYCPSCIGFQKKRKGK</sequence>
<feature type="site" description="Histone H3K4me3 binding" evidence="11">
    <location>
        <position position="132"/>
    </location>
</feature>
<evidence type="ECO:0000256" key="1">
    <source>
        <dbReference type="ARBA" id="ARBA00004123"/>
    </source>
</evidence>
<dbReference type="AlphaFoldDB" id="A0A0D3FDP0"/>
<keyword evidence="4 12" id="KW-0479">Metal-binding</keyword>
<keyword evidence="8" id="KW-0805">Transcription regulation</keyword>
<keyword evidence="7 14" id="KW-0156">Chromatin regulator</keyword>
<feature type="binding site" evidence="12">
    <location>
        <position position="133"/>
    </location>
    <ligand>
        <name>Zn(2+)</name>
        <dbReference type="ChEBI" id="CHEBI:29105"/>
        <label>1</label>
    </ligand>
</feature>
<reference evidence="16" key="2">
    <citation type="submission" date="2015-03" db="UniProtKB">
        <authorList>
            <consortium name="EnsemblPlants"/>
        </authorList>
    </citation>
    <scope>IDENTIFICATION</scope>
</reference>
<evidence type="ECO:0000256" key="4">
    <source>
        <dbReference type="ARBA" id="ARBA00022723"/>
    </source>
</evidence>